<evidence type="ECO:0008006" key="3">
    <source>
        <dbReference type="Google" id="ProtNLM"/>
    </source>
</evidence>
<dbReference type="RefSeq" id="WP_074267039.1">
    <property type="nucleotide sequence ID" value="NZ_FSRM01000002.1"/>
</dbReference>
<reference evidence="1 2" key="1">
    <citation type="submission" date="2016-11" db="EMBL/GenBank/DDBJ databases">
        <authorList>
            <person name="Jaros S."/>
            <person name="Januszkiewicz K."/>
            <person name="Wedrychowicz H."/>
        </authorList>
    </citation>
    <scope>NUCLEOTIDE SEQUENCE [LARGE SCALE GENOMIC DNA]</scope>
    <source>
        <strain evidence="1 2">GAS86</strain>
    </source>
</reference>
<protein>
    <recommendedName>
        <fullName evidence="3">Nucleotidyltransferase domain-containing protein</fullName>
    </recommendedName>
</protein>
<dbReference type="Proteomes" id="UP000184693">
    <property type="component" value="Unassembled WGS sequence"/>
</dbReference>
<evidence type="ECO:0000313" key="2">
    <source>
        <dbReference type="Proteomes" id="UP000184693"/>
    </source>
</evidence>
<proteinExistence type="predicted"/>
<gene>
    <name evidence="1" type="ORF">SAMN05444168_5003</name>
</gene>
<dbReference type="SUPFAM" id="SSF81301">
    <property type="entry name" value="Nucleotidyltransferase"/>
    <property type="match status" value="1"/>
</dbReference>
<dbReference type="AlphaFoldDB" id="A0A1N6JTS2"/>
<sequence>MLNKDLLTKLSAELQTTYDCHTAILYGSRARDDWDAASDIDVMAFRDAGGPERVASQWNGLFLDLFVHATNDEADPSWIRIHAGRVLFQRGAFGDDVLTKVHAQYTAGPEQIPEAEISIRMAWAAKMLRRAAKGDAEGDYRRHWLLFSLLEDYFAARGRWYLGPKQALRTMEDMNAKHCEVFKMALKPEASLAAIEQAIAATFELTEARL</sequence>
<accession>A0A1N6JTS2</accession>
<organism evidence="1 2">
    <name type="scientific">Paraburkholderia phenazinium</name>
    <dbReference type="NCBI Taxonomy" id="60549"/>
    <lineage>
        <taxon>Bacteria</taxon>
        <taxon>Pseudomonadati</taxon>
        <taxon>Pseudomonadota</taxon>
        <taxon>Betaproteobacteria</taxon>
        <taxon>Burkholderiales</taxon>
        <taxon>Burkholderiaceae</taxon>
        <taxon>Paraburkholderia</taxon>
    </lineage>
</organism>
<dbReference type="CDD" id="cd05403">
    <property type="entry name" value="NT_KNTase_like"/>
    <property type="match status" value="1"/>
</dbReference>
<name>A0A1N6JTS2_9BURK</name>
<dbReference type="Gene3D" id="3.30.460.10">
    <property type="entry name" value="Beta Polymerase, domain 2"/>
    <property type="match status" value="1"/>
</dbReference>
<dbReference type="InterPro" id="IPR043519">
    <property type="entry name" value="NT_sf"/>
</dbReference>
<evidence type="ECO:0000313" key="1">
    <source>
        <dbReference type="EMBL" id="SIO47609.1"/>
    </source>
</evidence>
<dbReference type="OrthoDB" id="1701798at2"/>
<dbReference type="EMBL" id="FSRM01000002">
    <property type="protein sequence ID" value="SIO47609.1"/>
    <property type="molecule type" value="Genomic_DNA"/>
</dbReference>